<dbReference type="PROSITE" id="PS01360">
    <property type="entry name" value="ZF_MYND_1"/>
    <property type="match status" value="1"/>
</dbReference>
<keyword evidence="6" id="KW-0862">Zinc</keyword>
<evidence type="ECO:0000256" key="4">
    <source>
        <dbReference type="ARBA" id="ARBA00022723"/>
    </source>
</evidence>
<dbReference type="PROSITE" id="PS50280">
    <property type="entry name" value="SET"/>
    <property type="match status" value="1"/>
</dbReference>
<evidence type="ECO:0000256" key="2">
    <source>
        <dbReference type="ARBA" id="ARBA00022679"/>
    </source>
</evidence>
<comment type="function">
    <text evidence="7">Protein-lysine N-methyltransferase. Monomethylates PRMT5, modulating its transcriptional activity. May also act as a histone methyltransferase. Plays a critical role in cardiac development. Acts as a key epigenetic regulator of gene expression during cardiac development via its dual activities as a methyltransferase and negative regulator of HDAC1.</text>
</comment>
<name>A0A2A3E941_APICC</name>
<evidence type="ECO:0000256" key="5">
    <source>
        <dbReference type="ARBA" id="ARBA00022771"/>
    </source>
</evidence>
<dbReference type="GO" id="GO:0005737">
    <property type="term" value="C:cytoplasm"/>
    <property type="evidence" value="ECO:0007669"/>
    <property type="project" value="TreeGrafter"/>
</dbReference>
<dbReference type="SMART" id="SM00028">
    <property type="entry name" value="TPR"/>
    <property type="match status" value="4"/>
</dbReference>
<protein>
    <recommendedName>
        <fullName evidence="8">Protein-lysine N-methyltransferase SMYD4</fullName>
    </recommendedName>
    <alternativeName>
        <fullName evidence="9">SET and MYND domain-containing protein 4</fullName>
    </alternativeName>
</protein>
<dbReference type="SUPFAM" id="SSF82199">
    <property type="entry name" value="SET domain"/>
    <property type="match status" value="1"/>
</dbReference>
<dbReference type="OrthoDB" id="1028014at2759"/>
<accession>A0A2A3E941</accession>
<dbReference type="PANTHER" id="PTHR46165:SF7">
    <property type="entry name" value="SET AND MYND DOMAIN-CONTAINING PROTEIN 4"/>
    <property type="match status" value="1"/>
</dbReference>
<keyword evidence="3" id="KW-0949">S-adenosyl-L-methionine</keyword>
<keyword evidence="1" id="KW-0489">Methyltransferase</keyword>
<dbReference type="SUPFAM" id="SSF144232">
    <property type="entry name" value="HIT/MYND zinc finger-like"/>
    <property type="match status" value="1"/>
</dbReference>
<gene>
    <name evidence="14" type="ORF">APICC_09126</name>
</gene>
<evidence type="ECO:0000256" key="10">
    <source>
        <dbReference type="PROSITE-ProRule" id="PRU00134"/>
    </source>
</evidence>
<dbReference type="PROSITE" id="PS50005">
    <property type="entry name" value="TPR"/>
    <property type="match status" value="1"/>
</dbReference>
<dbReference type="SUPFAM" id="SSF48452">
    <property type="entry name" value="TPR-like"/>
    <property type="match status" value="1"/>
</dbReference>
<evidence type="ECO:0000256" key="11">
    <source>
        <dbReference type="PROSITE-ProRule" id="PRU00339"/>
    </source>
</evidence>
<evidence type="ECO:0000313" key="14">
    <source>
        <dbReference type="EMBL" id="PBC27709.1"/>
    </source>
</evidence>
<evidence type="ECO:0000313" key="15">
    <source>
        <dbReference type="Proteomes" id="UP000242457"/>
    </source>
</evidence>
<dbReference type="EMBL" id="KZ288344">
    <property type="protein sequence ID" value="PBC27709.1"/>
    <property type="molecule type" value="Genomic_DNA"/>
</dbReference>
<dbReference type="InterPro" id="IPR046341">
    <property type="entry name" value="SET_dom_sf"/>
</dbReference>
<evidence type="ECO:0000256" key="1">
    <source>
        <dbReference type="ARBA" id="ARBA00022603"/>
    </source>
</evidence>
<keyword evidence="4" id="KW-0479">Metal-binding</keyword>
<dbReference type="GO" id="GO:0005634">
    <property type="term" value="C:nucleus"/>
    <property type="evidence" value="ECO:0007669"/>
    <property type="project" value="TreeGrafter"/>
</dbReference>
<evidence type="ECO:0000256" key="8">
    <source>
        <dbReference type="ARBA" id="ARBA00093635"/>
    </source>
</evidence>
<feature type="domain" description="SET" evidence="12">
    <location>
        <begin position="238"/>
        <end position="539"/>
    </location>
</feature>
<dbReference type="InterPro" id="IPR052097">
    <property type="entry name" value="SET-MYND_domain_protein"/>
</dbReference>
<evidence type="ECO:0000256" key="9">
    <source>
        <dbReference type="ARBA" id="ARBA00093680"/>
    </source>
</evidence>
<keyword evidence="11" id="KW-0802">TPR repeat</keyword>
<dbReference type="PANTHER" id="PTHR46165">
    <property type="entry name" value="SET AND MYND DOMAIN-CONTAINING PROTEIN 4"/>
    <property type="match status" value="1"/>
</dbReference>
<dbReference type="InterPro" id="IPR001214">
    <property type="entry name" value="SET_dom"/>
</dbReference>
<dbReference type="GO" id="GO:0008757">
    <property type="term" value="F:S-adenosylmethionine-dependent methyltransferase activity"/>
    <property type="evidence" value="ECO:0007669"/>
    <property type="project" value="UniProtKB-ARBA"/>
</dbReference>
<reference evidence="14 15" key="1">
    <citation type="submission" date="2014-07" db="EMBL/GenBank/DDBJ databases">
        <title>Genomic and transcriptomic analysis on Apis cerana provide comprehensive insights into honey bee biology.</title>
        <authorList>
            <person name="Diao Q."/>
            <person name="Sun L."/>
            <person name="Zheng H."/>
            <person name="Zheng H."/>
            <person name="Xu S."/>
            <person name="Wang S."/>
            <person name="Zeng Z."/>
            <person name="Hu F."/>
            <person name="Su S."/>
            <person name="Wu J."/>
        </authorList>
    </citation>
    <scope>NUCLEOTIDE SEQUENCE [LARGE SCALE GENOMIC DNA]</scope>
    <source>
        <tissue evidence="14">Pupae without intestine</tissue>
    </source>
</reference>
<evidence type="ECO:0000259" key="12">
    <source>
        <dbReference type="PROSITE" id="PS50280"/>
    </source>
</evidence>
<evidence type="ECO:0000259" key="13">
    <source>
        <dbReference type="PROSITE" id="PS50865"/>
    </source>
</evidence>
<dbReference type="GO" id="GO:0042826">
    <property type="term" value="F:histone deacetylase binding"/>
    <property type="evidence" value="ECO:0007669"/>
    <property type="project" value="TreeGrafter"/>
</dbReference>
<evidence type="ECO:0000256" key="7">
    <source>
        <dbReference type="ARBA" id="ARBA00093423"/>
    </source>
</evidence>
<dbReference type="GO" id="GO:0008276">
    <property type="term" value="F:protein methyltransferase activity"/>
    <property type="evidence" value="ECO:0007669"/>
    <property type="project" value="UniProtKB-ARBA"/>
</dbReference>
<dbReference type="InterPro" id="IPR044421">
    <property type="entry name" value="SMYD4_SET"/>
</dbReference>
<dbReference type="GO" id="GO:0032259">
    <property type="term" value="P:methylation"/>
    <property type="evidence" value="ECO:0007669"/>
    <property type="project" value="UniProtKB-KW"/>
</dbReference>
<dbReference type="Pfam" id="PF00856">
    <property type="entry name" value="SET"/>
    <property type="match status" value="1"/>
</dbReference>
<dbReference type="InterPro" id="IPR002893">
    <property type="entry name" value="Znf_MYND"/>
</dbReference>
<dbReference type="AlphaFoldDB" id="A0A2A3E941"/>
<sequence length="697" mass="79795">MLEDNEISDYFRSNFHRLQNAITPQDMKKFISLNSNSERIDFMLRYPQVYDLAIKIGEVEDQMLKNGEKALKLKDVGNKYFGRGEFIKALEIYSNAVLLAPQKDVGVVLANRSATLYHLEKHSYALTDAEEALRMGYPQELRYKIEERRARCLLALKRHDEAVLAFRSALKALDDGKLSGEKKQKLEADIRIMLAVIEKSNQLARKGPKIPEKRNMIEPEKPTLKIEDCNPLYPSCSKAVEIRDEGGNIGRHAIATKDIEPGEILAIEKPYSAFLLAEYRLINCFYCLTKIFVPIPAVCQTCSCVAYCSISCRDKDAKIHENECPILPTLWASKTSINCFLALRIIVRQSFDKLYKLKDVNSKDKFEVSASEPYRSDDFKIMFRLDCQKYDICTLDTFLHIVTHEDKRTVEDLFHRSYIASWLLRLLKKSPYFPKHVKTPDTVEAKLSDGELYIGGLILHNLMTIQFNAHEISELVIPKADNNLANAKSKFIGGGLYPTISLFNHSCNPGIIRYFIGTTMVVRAIRSISSGEEISENYGQIFTVTSESERKRKLRLQYFFDCNCEACREHWPLLEEIDPTILRFKCETGKECGNVLPVKADSNEFMIQCSKCGKCINIFKGLKALQETDTIFKIASRNLEQGNHREALKSYLKILKLLDETLALPIKDYHLCQQGVRLCMLSLEISAIFRVPQMKEE</sequence>
<evidence type="ECO:0000256" key="6">
    <source>
        <dbReference type="ARBA" id="ARBA00022833"/>
    </source>
</evidence>
<dbReference type="STRING" id="94128.A0A2A3E941"/>
<dbReference type="PROSITE" id="PS50865">
    <property type="entry name" value="ZF_MYND_2"/>
    <property type="match status" value="1"/>
</dbReference>
<dbReference type="Proteomes" id="UP000242457">
    <property type="component" value="Unassembled WGS sequence"/>
</dbReference>
<proteinExistence type="predicted"/>
<feature type="repeat" description="TPR" evidence="11">
    <location>
        <begin position="70"/>
        <end position="103"/>
    </location>
</feature>
<keyword evidence="5 10" id="KW-0863">Zinc-finger</keyword>
<keyword evidence="15" id="KW-1185">Reference proteome</keyword>
<evidence type="ECO:0000256" key="3">
    <source>
        <dbReference type="ARBA" id="ARBA00022691"/>
    </source>
</evidence>
<dbReference type="InterPro" id="IPR011990">
    <property type="entry name" value="TPR-like_helical_dom_sf"/>
</dbReference>
<dbReference type="Gene3D" id="1.25.40.10">
    <property type="entry name" value="Tetratricopeptide repeat domain"/>
    <property type="match status" value="1"/>
</dbReference>
<feature type="domain" description="MYND-type" evidence="13">
    <location>
        <begin position="284"/>
        <end position="324"/>
    </location>
</feature>
<dbReference type="CDD" id="cd10536">
    <property type="entry name" value="SET_SMYD4"/>
    <property type="match status" value="1"/>
</dbReference>
<dbReference type="Gene3D" id="6.10.140.2220">
    <property type="match status" value="1"/>
</dbReference>
<dbReference type="InterPro" id="IPR019734">
    <property type="entry name" value="TPR_rpt"/>
</dbReference>
<dbReference type="Gene3D" id="2.170.270.10">
    <property type="entry name" value="SET domain"/>
    <property type="match status" value="1"/>
</dbReference>
<dbReference type="GO" id="GO:0008170">
    <property type="term" value="F:N-methyltransferase activity"/>
    <property type="evidence" value="ECO:0007669"/>
    <property type="project" value="UniProtKB-ARBA"/>
</dbReference>
<dbReference type="GO" id="GO:0008270">
    <property type="term" value="F:zinc ion binding"/>
    <property type="evidence" value="ECO:0007669"/>
    <property type="project" value="UniProtKB-KW"/>
</dbReference>
<keyword evidence="2" id="KW-0808">Transferase</keyword>
<dbReference type="Gene3D" id="1.10.220.160">
    <property type="match status" value="1"/>
</dbReference>
<organism evidence="14 15">
    <name type="scientific">Apis cerana cerana</name>
    <name type="common">Oriental honeybee</name>
    <dbReference type="NCBI Taxonomy" id="94128"/>
    <lineage>
        <taxon>Eukaryota</taxon>
        <taxon>Metazoa</taxon>
        <taxon>Ecdysozoa</taxon>
        <taxon>Arthropoda</taxon>
        <taxon>Hexapoda</taxon>
        <taxon>Insecta</taxon>
        <taxon>Pterygota</taxon>
        <taxon>Neoptera</taxon>
        <taxon>Endopterygota</taxon>
        <taxon>Hymenoptera</taxon>
        <taxon>Apocrita</taxon>
        <taxon>Aculeata</taxon>
        <taxon>Apoidea</taxon>
        <taxon>Anthophila</taxon>
        <taxon>Apidae</taxon>
        <taxon>Apis</taxon>
    </lineage>
</organism>